<dbReference type="InterPro" id="IPR000671">
    <property type="entry name" value="Peptidase_A31"/>
</dbReference>
<evidence type="ECO:0000256" key="3">
    <source>
        <dbReference type="ARBA" id="ARBA00022750"/>
    </source>
</evidence>
<evidence type="ECO:0000313" key="5">
    <source>
        <dbReference type="EMBL" id="KTC80305.1"/>
    </source>
</evidence>
<comment type="similarity">
    <text evidence="1">Belongs to the peptidase A31 family.</text>
</comment>
<evidence type="ECO:0000256" key="2">
    <source>
        <dbReference type="ARBA" id="ARBA00022670"/>
    </source>
</evidence>
<dbReference type="InterPro" id="IPR023430">
    <property type="entry name" value="Pept_HybD-like_dom_sf"/>
</dbReference>
<dbReference type="PATRIC" id="fig|28084.5.peg.2517"/>
<evidence type="ECO:0000256" key="1">
    <source>
        <dbReference type="ARBA" id="ARBA00006814"/>
    </source>
</evidence>
<dbReference type="RefSeq" id="WP_028379942.1">
    <property type="nucleotide sequence ID" value="NZ_CAAAIT010000001.1"/>
</dbReference>
<dbReference type="EMBL" id="LR134173">
    <property type="protein sequence ID" value="VEB38883.1"/>
    <property type="molecule type" value="Genomic_DNA"/>
</dbReference>
<evidence type="ECO:0000313" key="8">
    <source>
        <dbReference type="Proteomes" id="UP000277577"/>
    </source>
</evidence>
<evidence type="ECO:0000256" key="4">
    <source>
        <dbReference type="ARBA" id="ARBA00022801"/>
    </source>
</evidence>
<dbReference type="SUPFAM" id="SSF53163">
    <property type="entry name" value="HybD-like"/>
    <property type="match status" value="1"/>
</dbReference>
<dbReference type="AlphaFoldDB" id="A0A0W0SAZ8"/>
<dbReference type="Proteomes" id="UP000054921">
    <property type="component" value="Unassembled WGS sequence"/>
</dbReference>
<reference evidence="5 7" key="1">
    <citation type="submission" date="2015-11" db="EMBL/GenBank/DDBJ databases">
        <title>Genomic analysis of 38 Legionella species identifies large and diverse effector repertoires.</title>
        <authorList>
            <person name="Burstein D."/>
            <person name="Amaro F."/>
            <person name="Zusman T."/>
            <person name="Lifshitz Z."/>
            <person name="Cohen O."/>
            <person name="Gilbert J.A."/>
            <person name="Pupko T."/>
            <person name="Shuman H.A."/>
            <person name="Segal G."/>
        </authorList>
    </citation>
    <scope>NUCLEOTIDE SEQUENCE [LARGE SCALE GENOMIC DNA]</scope>
    <source>
        <strain evidence="5 7">ORW</strain>
    </source>
</reference>
<evidence type="ECO:0000313" key="6">
    <source>
        <dbReference type="EMBL" id="VEB38883.1"/>
    </source>
</evidence>
<dbReference type="OrthoDB" id="9808862at2"/>
<keyword evidence="4" id="KW-0378">Hydrolase</keyword>
<dbReference type="NCBIfam" id="TIGR00072">
    <property type="entry name" value="hydrog_prot"/>
    <property type="match status" value="1"/>
</dbReference>
<dbReference type="GO" id="GO:0008047">
    <property type="term" value="F:enzyme activator activity"/>
    <property type="evidence" value="ECO:0007669"/>
    <property type="project" value="InterPro"/>
</dbReference>
<keyword evidence="3" id="KW-0064">Aspartyl protease</keyword>
<dbReference type="PANTHER" id="PTHR30302">
    <property type="entry name" value="HYDROGENASE 1 MATURATION PROTEASE"/>
    <property type="match status" value="1"/>
</dbReference>
<gene>
    <name evidence="5" type="primary">vhtD</name>
    <name evidence="5" type="ORF">Lche_2325</name>
    <name evidence="6" type="ORF">NCTC11976_02963</name>
</gene>
<protein>
    <submittedName>
        <fullName evidence="5">Hydrogenase expression/formation protein</fullName>
    </submittedName>
</protein>
<keyword evidence="2" id="KW-0645">Protease</keyword>
<organism evidence="5 7">
    <name type="scientific">Legionella cherrii</name>
    <dbReference type="NCBI Taxonomy" id="28084"/>
    <lineage>
        <taxon>Bacteria</taxon>
        <taxon>Pseudomonadati</taxon>
        <taxon>Pseudomonadota</taxon>
        <taxon>Gammaproteobacteria</taxon>
        <taxon>Legionellales</taxon>
        <taxon>Legionellaceae</taxon>
        <taxon>Legionella</taxon>
    </lineage>
</organism>
<evidence type="ECO:0000313" key="7">
    <source>
        <dbReference type="Proteomes" id="UP000054921"/>
    </source>
</evidence>
<dbReference type="GO" id="GO:0004190">
    <property type="term" value="F:aspartic-type endopeptidase activity"/>
    <property type="evidence" value="ECO:0007669"/>
    <property type="project" value="UniProtKB-KW"/>
</dbReference>
<dbReference type="STRING" id="28084.Lche_2325"/>
<proteinExistence type="inferred from homology"/>
<dbReference type="Pfam" id="PF01750">
    <property type="entry name" value="HycI"/>
    <property type="match status" value="1"/>
</dbReference>
<dbReference type="CDD" id="cd00518">
    <property type="entry name" value="H2MP"/>
    <property type="match status" value="1"/>
</dbReference>
<dbReference type="EMBL" id="LNXW01000013">
    <property type="protein sequence ID" value="KTC80305.1"/>
    <property type="molecule type" value="Genomic_DNA"/>
</dbReference>
<name>A0A0W0SAZ8_9GAMM</name>
<dbReference type="Gene3D" id="3.40.50.1450">
    <property type="entry name" value="HybD-like"/>
    <property type="match status" value="1"/>
</dbReference>
<sequence length="157" mass="17335">MKVIKVLGIGSPFGDDQAGWKVANALKHQLSKHPHLAPFLLIENHDRPGVRLIELMSGFNTVFIIDAVKSGSAIGSIHRFKNESILDSENRFSTHGISILQTLHLARALDELPADLLFYGIEIDAITLDETLSPQIEKAIAEVTRRLINDLVTAYEA</sequence>
<keyword evidence="8" id="KW-1185">Reference proteome</keyword>
<dbReference type="Proteomes" id="UP000277577">
    <property type="component" value="Chromosome"/>
</dbReference>
<accession>A0A0W0SAZ8</accession>
<reference evidence="6 8" key="2">
    <citation type="submission" date="2018-12" db="EMBL/GenBank/DDBJ databases">
        <authorList>
            <consortium name="Pathogen Informatics"/>
        </authorList>
    </citation>
    <scope>NUCLEOTIDE SEQUENCE [LARGE SCALE GENOMIC DNA]</scope>
    <source>
        <strain evidence="6 8">NCTC11976</strain>
    </source>
</reference>
<dbReference type="GO" id="GO:0016485">
    <property type="term" value="P:protein processing"/>
    <property type="evidence" value="ECO:0007669"/>
    <property type="project" value="TreeGrafter"/>
</dbReference>
<dbReference type="PANTHER" id="PTHR30302:SF1">
    <property type="entry name" value="HYDROGENASE 2 MATURATION PROTEASE"/>
    <property type="match status" value="1"/>
</dbReference>